<evidence type="ECO:0000313" key="2">
    <source>
        <dbReference type="Proteomes" id="UP000000739"/>
    </source>
</evidence>
<proteinExistence type="predicted"/>
<sequence>MRNFRGYDPITINLDAGGSWTQPEPMGMGRGEGIIGSELVITGDGEVAVDILGSFSGTNFRMGEGKTAMAAGLSAASGEEEDGVVLIESNQECMPVASETKLRLRETGGAAVTVVLYVGAR</sequence>
<name>B8FC26_DESAL</name>
<protein>
    <submittedName>
        <fullName evidence="1">Uncharacterized protein</fullName>
    </submittedName>
</protein>
<reference evidence="1 2" key="1">
    <citation type="journal article" date="2012" name="Environ. Microbiol.">
        <title>The genome sequence of Desulfatibacillum alkenivorans AK-01: a blueprint for anaerobic alkane oxidation.</title>
        <authorList>
            <person name="Callaghan A.V."/>
            <person name="Morris B.E."/>
            <person name="Pereira I.A."/>
            <person name="McInerney M.J."/>
            <person name="Austin R.N."/>
            <person name="Groves J.T."/>
            <person name="Kukor J.J."/>
            <person name="Suflita J.M."/>
            <person name="Young L.Y."/>
            <person name="Zylstra G.J."/>
            <person name="Wawrik B."/>
        </authorList>
    </citation>
    <scope>NUCLEOTIDE SEQUENCE [LARGE SCALE GENOMIC DNA]</scope>
    <source>
        <strain evidence="1 2">AK-01</strain>
    </source>
</reference>
<dbReference type="KEGG" id="dal:Dalk_3543"/>
<dbReference type="HOGENOM" id="CLU_2034256_0_0_7"/>
<dbReference type="AlphaFoldDB" id="B8FC26"/>
<gene>
    <name evidence="1" type="ordered locus">Dalk_3543</name>
</gene>
<keyword evidence="2" id="KW-1185">Reference proteome</keyword>
<dbReference type="Proteomes" id="UP000000739">
    <property type="component" value="Chromosome"/>
</dbReference>
<dbReference type="EMBL" id="CP001322">
    <property type="protein sequence ID" value="ACL05231.1"/>
    <property type="molecule type" value="Genomic_DNA"/>
</dbReference>
<evidence type="ECO:0000313" key="1">
    <source>
        <dbReference type="EMBL" id="ACL05231.1"/>
    </source>
</evidence>
<organism evidence="1 2">
    <name type="scientific">Desulfatibacillum aliphaticivorans</name>
    <dbReference type="NCBI Taxonomy" id="218208"/>
    <lineage>
        <taxon>Bacteria</taxon>
        <taxon>Pseudomonadati</taxon>
        <taxon>Thermodesulfobacteriota</taxon>
        <taxon>Desulfobacteria</taxon>
        <taxon>Desulfobacterales</taxon>
        <taxon>Desulfatibacillaceae</taxon>
        <taxon>Desulfatibacillum</taxon>
    </lineage>
</organism>
<accession>B8FC26</accession>
<dbReference type="RefSeq" id="WP_015948288.1">
    <property type="nucleotide sequence ID" value="NC_011768.1"/>
</dbReference>